<keyword evidence="4" id="KW-1185">Reference proteome</keyword>
<reference evidence="2 6" key="3">
    <citation type="submission" date="2019-11" db="EMBL/GenBank/DDBJ databases">
        <title>Genome-resolved metagenomics to study the prevalence of co-infection and intraspecific heterogeneity among plant pathogen metapopulations.</title>
        <authorList>
            <person name="Newberry E."/>
            <person name="Bhandari R."/>
            <person name="Kemble J."/>
            <person name="Sikora E."/>
            <person name="Potnis N."/>
        </authorList>
    </citation>
    <scope>NUCLEOTIDE SEQUENCE [LARGE SCALE GENOMIC DNA]</scope>
    <source>
        <strain evidence="2">Xp_Tom_Tuscaloosa_18b</strain>
    </source>
</reference>
<organism evidence="2 6">
    <name type="scientific">Xanthomonas perforans</name>
    <dbReference type="NCBI Taxonomy" id="442694"/>
    <lineage>
        <taxon>Bacteria</taxon>
        <taxon>Pseudomonadati</taxon>
        <taxon>Pseudomonadota</taxon>
        <taxon>Gammaproteobacteria</taxon>
        <taxon>Lysobacterales</taxon>
        <taxon>Lysobacteraceae</taxon>
        <taxon>Xanthomonas</taxon>
    </lineage>
</organism>
<dbReference type="KEGG" id="xpe:BJD13_08265"/>
<name>A0A0G9D0R4_XANPE</name>
<dbReference type="Proteomes" id="UP000471082">
    <property type="component" value="Unassembled WGS sequence"/>
</dbReference>
<evidence type="ECO:0000313" key="3">
    <source>
        <dbReference type="EMBL" id="RXD55077.1"/>
    </source>
</evidence>
<reference evidence="3 5" key="2">
    <citation type="submission" date="2018-02" db="EMBL/GenBank/DDBJ databases">
        <title>Characterization of Xanthomonas diversity in transplant houses and field plants.</title>
        <authorList>
            <person name="Abrahamian P."/>
            <person name="Timilsina S."/>
            <person name="Minsavage G.V."/>
            <person name="Goss E.M."/>
            <person name="Jones J.B."/>
            <person name="Vallad G.E."/>
        </authorList>
    </citation>
    <scope>NUCLEOTIDE SEQUENCE [LARGE SCALE GENOMIC DNA]</scope>
    <source>
        <strain evidence="3 5">GEV2132</strain>
    </source>
</reference>
<dbReference type="GeneID" id="97510044"/>
<dbReference type="Proteomes" id="UP000035369">
    <property type="component" value="Unassembled WGS sequence"/>
</dbReference>
<gene>
    <name evidence="3" type="ORF">DB769_07255</name>
    <name evidence="2" type="ORF">G3W61_08935</name>
    <name evidence="1" type="ORF">XP315_07965</name>
</gene>
<evidence type="ECO:0000313" key="6">
    <source>
        <dbReference type="Proteomes" id="UP000471082"/>
    </source>
</evidence>
<dbReference type="EMBL" id="JZUY01000036">
    <property type="protein sequence ID" value="KLC07745.1"/>
    <property type="molecule type" value="Genomic_DNA"/>
</dbReference>
<protein>
    <submittedName>
        <fullName evidence="2">Uncharacterized protein</fullName>
    </submittedName>
</protein>
<evidence type="ECO:0000313" key="4">
    <source>
        <dbReference type="Proteomes" id="UP000035369"/>
    </source>
</evidence>
<reference evidence="1 4" key="1">
    <citation type="submission" date="2015-02" db="EMBL/GenBank/DDBJ databases">
        <title>Whole genome sequencing of multiple isolates of three species of pepper and tomato-infecting xanthomonads reveals genetic diversity in field strains and pinpoints effectors responsible for host specificity.</title>
        <authorList>
            <person name="Schwartz A."/>
            <person name="Dahlbeck D."/>
            <person name="Staskawicz B."/>
            <person name="Bart R."/>
            <person name="Potnis N."/>
            <person name="Minsavage G."/>
            <person name="Timilsina S."/>
            <person name="Goss E."/>
            <person name="Jones J."/>
            <person name="Vallad G."/>
            <person name="Barak J."/>
            <person name="Miller S."/>
            <person name="Ritchie D."/>
            <person name="Martins J.Jr."/>
            <person name="Patane J.S."/>
            <person name="Setubal J.C."/>
        </authorList>
    </citation>
    <scope>NUCLEOTIDE SEQUENCE [LARGE SCALE GENOMIC DNA]</scope>
    <source>
        <strain evidence="1 4">Xp3-15</strain>
    </source>
</reference>
<evidence type="ECO:0000313" key="2">
    <source>
        <dbReference type="EMBL" id="NEL76376.1"/>
    </source>
</evidence>
<comment type="caution">
    <text evidence="2">The sequence shown here is derived from an EMBL/GenBank/DDBJ whole genome shotgun (WGS) entry which is preliminary data.</text>
</comment>
<dbReference type="Proteomes" id="UP000289372">
    <property type="component" value="Unassembled WGS sequence"/>
</dbReference>
<evidence type="ECO:0000313" key="5">
    <source>
        <dbReference type="Proteomes" id="UP000289372"/>
    </source>
</evidence>
<dbReference type="AlphaFoldDB" id="A0A0G9D0R4"/>
<dbReference type="RefSeq" id="WP_033478913.1">
    <property type="nucleotide sequence ID" value="NZ_JAKHGY010000102.1"/>
</dbReference>
<sequence>MRFAIIGVTFFIELNLTRARYWPVGATELISLLCLTRFTASLLQVSQISRIALFFDHPTGGAWRWQQR</sequence>
<dbReference type="EMBL" id="JAAGYU010000030">
    <property type="protein sequence ID" value="NEL76376.1"/>
    <property type="molecule type" value="Genomic_DNA"/>
</dbReference>
<accession>A0A0G9D0R4</accession>
<dbReference type="EMBL" id="PUUL01000035">
    <property type="protein sequence ID" value="RXD55077.1"/>
    <property type="molecule type" value="Genomic_DNA"/>
</dbReference>
<evidence type="ECO:0000313" key="1">
    <source>
        <dbReference type="EMBL" id="KLC07745.1"/>
    </source>
</evidence>
<proteinExistence type="predicted"/>